<dbReference type="InterPro" id="IPR005821">
    <property type="entry name" value="Ion_trans_dom"/>
</dbReference>
<dbReference type="GO" id="GO:0043197">
    <property type="term" value="C:dendritic spine"/>
    <property type="evidence" value="ECO:0007669"/>
    <property type="project" value="TreeGrafter"/>
</dbReference>
<keyword evidence="16" id="KW-1185">Reference proteome</keyword>
<protein>
    <submittedName>
        <fullName evidence="15">Potassium voltage-gated channel subfamily D member 2</fullName>
    </submittedName>
</protein>
<reference evidence="15 16" key="1">
    <citation type="submission" date="2019-04" db="EMBL/GenBank/DDBJ databases">
        <title>Chromosome genome assembly for Takifugu flavidus.</title>
        <authorList>
            <person name="Xiao S."/>
        </authorList>
    </citation>
    <scope>NUCLEOTIDE SEQUENCE [LARGE SCALE GENOMIC DNA]</scope>
    <source>
        <strain evidence="15">HTHZ2018</strain>
        <tissue evidence="15">Muscle</tissue>
    </source>
</reference>
<keyword evidence="3" id="KW-0633">Potassium transport</keyword>
<dbReference type="EMBL" id="RHFK02000005">
    <property type="protein sequence ID" value="TWW75899.1"/>
    <property type="molecule type" value="Genomic_DNA"/>
</dbReference>
<keyword evidence="6" id="KW-0630">Potassium</keyword>
<dbReference type="AlphaFoldDB" id="A0A5C6PAC8"/>
<evidence type="ECO:0000256" key="3">
    <source>
        <dbReference type="ARBA" id="ARBA00022538"/>
    </source>
</evidence>
<evidence type="ECO:0000256" key="12">
    <source>
        <dbReference type="SAM" id="Phobius"/>
    </source>
</evidence>
<gene>
    <name evidence="15" type="ORF">D4764_13G0005610</name>
</gene>
<accession>A0A5C6PAC8</accession>
<feature type="domain" description="Ion transport" evidence="13">
    <location>
        <begin position="131"/>
        <end position="176"/>
    </location>
</feature>
<keyword evidence="4 12" id="KW-0812">Transmembrane</keyword>
<evidence type="ECO:0000256" key="11">
    <source>
        <dbReference type="SAM" id="MobiDB-lite"/>
    </source>
</evidence>
<dbReference type="InterPro" id="IPR028325">
    <property type="entry name" value="VG_K_chnl"/>
</dbReference>
<organism evidence="15 16">
    <name type="scientific">Takifugu flavidus</name>
    <name type="common">sansaifugu</name>
    <dbReference type="NCBI Taxonomy" id="433684"/>
    <lineage>
        <taxon>Eukaryota</taxon>
        <taxon>Metazoa</taxon>
        <taxon>Chordata</taxon>
        <taxon>Craniata</taxon>
        <taxon>Vertebrata</taxon>
        <taxon>Euteleostomi</taxon>
        <taxon>Actinopterygii</taxon>
        <taxon>Neopterygii</taxon>
        <taxon>Teleostei</taxon>
        <taxon>Neoteleostei</taxon>
        <taxon>Acanthomorphata</taxon>
        <taxon>Eupercaria</taxon>
        <taxon>Tetraodontiformes</taxon>
        <taxon>Tetradontoidea</taxon>
        <taxon>Tetraodontidae</taxon>
        <taxon>Takifugu</taxon>
    </lineage>
</organism>
<evidence type="ECO:0000259" key="14">
    <source>
        <dbReference type="Pfam" id="PF11879"/>
    </source>
</evidence>
<sequence>MREAELCVSQPPPYEPSITVSAALQSVPAPLSSPAHHHALLPRDNAPVHPIPQLSVQTYSAIRQRPASSPAGLKQTIGATFVHLRACGPPGLRSAEETAERDKENIPALNHSFGLKCLQRARGVVCSLCFSYGDMVPKTIVGKVFGSICSLSGVLVIALPVPVIVSNFSRIYHQSQRAEKRRAQRKTRLARIRAAKIRGTNAYMRYKQNGLLIDSLEEAAKEAGQALVMRVPNPPFESQHHHLLHCLEKTTNHEFVDEQTFQSNCLEISVMNKSGSRSSSLSSSPHGLGSCCSRRHRKKSSFSLPSTNNQELSTIQIRERPVINSRSSLNAKLDETVPLKCDEAYITPSMVSLSAPVVTSSDGHGSSSAAAYSQSNIVRVSAL</sequence>
<comment type="caution">
    <text evidence="15">The sequence shown here is derived from an EMBL/GenBank/DDBJ whole genome shotgun (WGS) entry which is preliminary data.</text>
</comment>
<keyword evidence="2" id="KW-0813">Transport</keyword>
<keyword evidence="9 12" id="KW-0472">Membrane</keyword>
<keyword evidence="7 12" id="KW-1133">Transmembrane helix</keyword>
<evidence type="ECO:0000313" key="15">
    <source>
        <dbReference type="EMBL" id="TWW75899.1"/>
    </source>
</evidence>
<dbReference type="SUPFAM" id="SSF81324">
    <property type="entry name" value="Voltage-gated potassium channels"/>
    <property type="match status" value="1"/>
</dbReference>
<name>A0A5C6PAC8_9TELE</name>
<dbReference type="Pfam" id="PF11879">
    <property type="entry name" value="DUF3399"/>
    <property type="match status" value="1"/>
</dbReference>
<keyword evidence="5" id="KW-0631">Potassium channel</keyword>
<dbReference type="GO" id="GO:0008076">
    <property type="term" value="C:voltage-gated potassium channel complex"/>
    <property type="evidence" value="ECO:0007669"/>
    <property type="project" value="InterPro"/>
</dbReference>
<dbReference type="Gene3D" id="1.10.287.70">
    <property type="match status" value="1"/>
</dbReference>
<feature type="region of interest" description="Disordered" evidence="11">
    <location>
        <begin position="276"/>
        <end position="309"/>
    </location>
</feature>
<dbReference type="GO" id="GO:0045211">
    <property type="term" value="C:postsynaptic membrane"/>
    <property type="evidence" value="ECO:0007669"/>
    <property type="project" value="TreeGrafter"/>
</dbReference>
<dbReference type="Proteomes" id="UP000324091">
    <property type="component" value="Chromosome 13"/>
</dbReference>
<evidence type="ECO:0000259" key="13">
    <source>
        <dbReference type="Pfam" id="PF00520"/>
    </source>
</evidence>
<dbReference type="InterPro" id="IPR024587">
    <property type="entry name" value="K_chnl_volt-dep_Kv4_C"/>
</dbReference>
<evidence type="ECO:0000256" key="8">
    <source>
        <dbReference type="ARBA" id="ARBA00023065"/>
    </source>
</evidence>
<evidence type="ECO:0000256" key="5">
    <source>
        <dbReference type="ARBA" id="ARBA00022826"/>
    </source>
</evidence>
<evidence type="ECO:0000256" key="4">
    <source>
        <dbReference type="ARBA" id="ARBA00022692"/>
    </source>
</evidence>
<dbReference type="GO" id="GO:0005250">
    <property type="term" value="F:A-type (transient outward) potassium channel activity"/>
    <property type="evidence" value="ECO:0007669"/>
    <property type="project" value="TreeGrafter"/>
</dbReference>
<feature type="domain" description="Potassium channel voltage dependent Kv4 C-terminal" evidence="14">
    <location>
        <begin position="235"/>
        <end position="309"/>
    </location>
</feature>
<dbReference type="GO" id="GO:0043025">
    <property type="term" value="C:neuronal cell body"/>
    <property type="evidence" value="ECO:0007669"/>
    <property type="project" value="TreeGrafter"/>
</dbReference>
<feature type="compositionally biased region" description="Low complexity" evidence="11">
    <location>
        <begin position="276"/>
        <end position="292"/>
    </location>
</feature>
<evidence type="ECO:0000256" key="2">
    <source>
        <dbReference type="ARBA" id="ARBA00022448"/>
    </source>
</evidence>
<keyword evidence="8" id="KW-0406">Ion transport</keyword>
<evidence type="ECO:0000256" key="1">
    <source>
        <dbReference type="ARBA" id="ARBA00004141"/>
    </source>
</evidence>
<feature type="transmembrane region" description="Helical" evidence="12">
    <location>
        <begin position="144"/>
        <end position="165"/>
    </location>
</feature>
<evidence type="ECO:0000313" key="16">
    <source>
        <dbReference type="Proteomes" id="UP000324091"/>
    </source>
</evidence>
<keyword evidence="10" id="KW-0407">Ion channel</keyword>
<dbReference type="PANTHER" id="PTHR11537">
    <property type="entry name" value="VOLTAGE-GATED POTASSIUM CHANNEL"/>
    <property type="match status" value="1"/>
</dbReference>
<evidence type="ECO:0000256" key="9">
    <source>
        <dbReference type="ARBA" id="ARBA00023136"/>
    </source>
</evidence>
<proteinExistence type="predicted"/>
<dbReference type="Pfam" id="PF00520">
    <property type="entry name" value="Ion_trans"/>
    <property type="match status" value="1"/>
</dbReference>
<evidence type="ECO:0000256" key="6">
    <source>
        <dbReference type="ARBA" id="ARBA00022958"/>
    </source>
</evidence>
<evidence type="ECO:0000256" key="7">
    <source>
        <dbReference type="ARBA" id="ARBA00022989"/>
    </source>
</evidence>
<dbReference type="GO" id="GO:0001508">
    <property type="term" value="P:action potential"/>
    <property type="evidence" value="ECO:0007669"/>
    <property type="project" value="TreeGrafter"/>
</dbReference>
<dbReference type="PANTHER" id="PTHR11537:SF265">
    <property type="entry name" value="POTASSIUM VOLTAGE-GATED CHANNEL SUBFAMILY D MEMBER 2"/>
    <property type="match status" value="1"/>
</dbReference>
<comment type="subcellular location">
    <subcellularLocation>
        <location evidence="1">Membrane</location>
        <topology evidence="1">Multi-pass membrane protein</topology>
    </subcellularLocation>
</comment>
<evidence type="ECO:0000256" key="10">
    <source>
        <dbReference type="ARBA" id="ARBA00023303"/>
    </source>
</evidence>